<dbReference type="InterPro" id="IPR054828">
    <property type="entry name" value="Vit_B12_bind_prot"/>
</dbReference>
<dbReference type="InterPro" id="IPR050902">
    <property type="entry name" value="ABC_Transporter_SBP"/>
</dbReference>
<dbReference type="Proteomes" id="UP000308838">
    <property type="component" value="Unassembled WGS sequence"/>
</dbReference>
<dbReference type="AlphaFoldDB" id="A0A4U7BMU0"/>
<keyword evidence="4" id="KW-1185">Reference proteome</keyword>
<gene>
    <name evidence="3" type="ORF">CQA69_02545</name>
</gene>
<keyword evidence="1" id="KW-0732">Signal</keyword>
<sequence length="279" mass="31481">MKKILILCIMFLGIMQAKERIIVLDPASIETLFMLEANDQIIGIASLQHSNIYPEDKTSKIPSVGTFSNPSIEKIISLKPSLVILSSYSLNLKEKLDNFGIKNINLKAERINDIKDNIQILAKITQKEEQGKKLLQNFENRLKNLEKDPLNKSAIYLYSSKPLMAFNDNSLIADILRLIGIKNLSPKSDIARPVISAEYILKQNPDLLILGINANQHSLLNSNSLLKNTKAAKTDQIYTYKNTHILLRLSPKIIDRIKEFKSSLEKNQSSNLALKNSQL</sequence>
<accession>A0A4U7BMU0</accession>
<dbReference type="PROSITE" id="PS50983">
    <property type="entry name" value="FE_B12_PBP"/>
    <property type="match status" value="1"/>
</dbReference>
<evidence type="ECO:0000259" key="2">
    <source>
        <dbReference type="PROSITE" id="PS50983"/>
    </source>
</evidence>
<dbReference type="PANTHER" id="PTHR30535">
    <property type="entry name" value="VITAMIN B12-BINDING PROTEIN"/>
    <property type="match status" value="1"/>
</dbReference>
<organism evidence="3 4">
    <name type="scientific">Campylobacter estrildidarum</name>
    <dbReference type="NCBI Taxonomy" id="2510189"/>
    <lineage>
        <taxon>Bacteria</taxon>
        <taxon>Pseudomonadati</taxon>
        <taxon>Campylobacterota</taxon>
        <taxon>Epsilonproteobacteria</taxon>
        <taxon>Campylobacterales</taxon>
        <taxon>Campylobacteraceae</taxon>
        <taxon>Campylobacter</taxon>
    </lineage>
</organism>
<dbReference type="SUPFAM" id="SSF53807">
    <property type="entry name" value="Helical backbone' metal receptor"/>
    <property type="match status" value="1"/>
</dbReference>
<comment type="caution">
    <text evidence="3">The sequence shown here is derived from an EMBL/GenBank/DDBJ whole genome shotgun (WGS) entry which is preliminary data.</text>
</comment>
<evidence type="ECO:0000313" key="4">
    <source>
        <dbReference type="Proteomes" id="UP000308838"/>
    </source>
</evidence>
<dbReference type="PANTHER" id="PTHR30535:SF34">
    <property type="entry name" value="MOLYBDATE-BINDING PROTEIN MOLA"/>
    <property type="match status" value="1"/>
</dbReference>
<dbReference type="InterPro" id="IPR002491">
    <property type="entry name" value="ABC_transptr_periplasmic_BD"/>
</dbReference>
<dbReference type="GO" id="GO:0071281">
    <property type="term" value="P:cellular response to iron ion"/>
    <property type="evidence" value="ECO:0007669"/>
    <property type="project" value="TreeGrafter"/>
</dbReference>
<name>A0A4U7BMU0_9BACT</name>
<dbReference type="NCBIfam" id="NF038402">
    <property type="entry name" value="TroA_like"/>
    <property type="match status" value="1"/>
</dbReference>
<dbReference type="EMBL" id="NXLZ01000003">
    <property type="protein sequence ID" value="TKX31520.1"/>
    <property type="molecule type" value="Genomic_DNA"/>
</dbReference>
<protein>
    <submittedName>
        <fullName evidence="3">ABC transporter substrate-binding protein</fullName>
    </submittedName>
</protein>
<dbReference type="Gene3D" id="3.40.50.1980">
    <property type="entry name" value="Nitrogenase molybdenum iron protein domain"/>
    <property type="match status" value="2"/>
</dbReference>
<evidence type="ECO:0000256" key="1">
    <source>
        <dbReference type="ARBA" id="ARBA00022729"/>
    </source>
</evidence>
<proteinExistence type="predicted"/>
<dbReference type="Pfam" id="PF01497">
    <property type="entry name" value="Peripla_BP_2"/>
    <property type="match status" value="1"/>
</dbReference>
<feature type="domain" description="Fe/B12 periplasmic-binding" evidence="2">
    <location>
        <begin position="20"/>
        <end position="268"/>
    </location>
</feature>
<dbReference type="OrthoDB" id="9787830at2"/>
<dbReference type="RefSeq" id="WP_137620259.1">
    <property type="nucleotide sequence ID" value="NZ_NXLZ01000003.1"/>
</dbReference>
<evidence type="ECO:0000313" key="3">
    <source>
        <dbReference type="EMBL" id="TKX31520.1"/>
    </source>
</evidence>
<reference evidence="3 4" key="1">
    <citation type="submission" date="2018-05" db="EMBL/GenBank/DDBJ databases">
        <title>Novel Campyloabacter and Helicobacter Species and Strains.</title>
        <authorList>
            <person name="Mannion A.J."/>
            <person name="Shen Z."/>
            <person name="Fox J.G."/>
        </authorList>
    </citation>
    <scope>NUCLEOTIDE SEQUENCE [LARGE SCALE GENOMIC DNA]</scope>
    <source>
        <strain evidence="4">MIT17-664</strain>
    </source>
</reference>